<proteinExistence type="predicted"/>
<dbReference type="SUPFAM" id="SSF46689">
    <property type="entry name" value="Homeodomain-like"/>
    <property type="match status" value="1"/>
</dbReference>
<dbReference type="RefSeq" id="WP_190995464.1">
    <property type="nucleotide sequence ID" value="NZ_JACOIK010000013.1"/>
</dbReference>
<accession>A0ABR7YTI9</accession>
<reference evidence="4 5" key="1">
    <citation type="submission" date="2020-08" db="EMBL/GenBank/DDBJ databases">
        <title>Sphingobacterium sp. DN00404 isolated from aquaculture water.</title>
        <authorList>
            <person name="Zhang M."/>
        </authorList>
    </citation>
    <scope>NUCLEOTIDE SEQUENCE [LARGE SCALE GENOMIC DNA]</scope>
    <source>
        <strain evidence="4 5">DN00404</strain>
    </source>
</reference>
<dbReference type="EMBL" id="JACOIK010000013">
    <property type="protein sequence ID" value="MBD1434595.1"/>
    <property type="molecule type" value="Genomic_DNA"/>
</dbReference>
<dbReference type="Proteomes" id="UP000602759">
    <property type="component" value="Unassembled WGS sequence"/>
</dbReference>
<name>A0ABR7YTI9_9SPHI</name>
<dbReference type="PROSITE" id="PS01124">
    <property type="entry name" value="HTH_ARAC_FAMILY_2"/>
    <property type="match status" value="1"/>
</dbReference>
<keyword evidence="1" id="KW-0805">Transcription regulation</keyword>
<dbReference type="InterPro" id="IPR018060">
    <property type="entry name" value="HTH_AraC"/>
</dbReference>
<keyword evidence="2" id="KW-0804">Transcription</keyword>
<protein>
    <submittedName>
        <fullName evidence="4">Helix-turn-helix transcriptional regulator</fullName>
    </submittedName>
</protein>
<dbReference type="InterPro" id="IPR009057">
    <property type="entry name" value="Homeodomain-like_sf"/>
</dbReference>
<evidence type="ECO:0000313" key="4">
    <source>
        <dbReference type="EMBL" id="MBD1434595.1"/>
    </source>
</evidence>
<comment type="caution">
    <text evidence="4">The sequence shown here is derived from an EMBL/GenBank/DDBJ whole genome shotgun (WGS) entry which is preliminary data.</text>
</comment>
<dbReference type="InterPro" id="IPR053142">
    <property type="entry name" value="PchR_regulatory_protein"/>
</dbReference>
<dbReference type="PANTHER" id="PTHR47893">
    <property type="entry name" value="REGULATORY PROTEIN PCHR"/>
    <property type="match status" value="1"/>
</dbReference>
<evidence type="ECO:0000256" key="2">
    <source>
        <dbReference type="ARBA" id="ARBA00023163"/>
    </source>
</evidence>
<evidence type="ECO:0000256" key="1">
    <source>
        <dbReference type="ARBA" id="ARBA00023015"/>
    </source>
</evidence>
<dbReference type="Pfam" id="PF12833">
    <property type="entry name" value="HTH_18"/>
    <property type="match status" value="1"/>
</dbReference>
<keyword evidence="5" id="KW-1185">Reference proteome</keyword>
<evidence type="ECO:0000313" key="5">
    <source>
        <dbReference type="Proteomes" id="UP000602759"/>
    </source>
</evidence>
<organism evidence="4 5">
    <name type="scientific">Sphingobacterium micropteri</name>
    <dbReference type="NCBI Taxonomy" id="2763501"/>
    <lineage>
        <taxon>Bacteria</taxon>
        <taxon>Pseudomonadati</taxon>
        <taxon>Bacteroidota</taxon>
        <taxon>Sphingobacteriia</taxon>
        <taxon>Sphingobacteriales</taxon>
        <taxon>Sphingobacteriaceae</taxon>
        <taxon>Sphingobacterium</taxon>
    </lineage>
</organism>
<evidence type="ECO:0000259" key="3">
    <source>
        <dbReference type="PROSITE" id="PS01124"/>
    </source>
</evidence>
<sequence length="343" mass="39847">MRIKAEISEIGKAIYNTEVVDSYQNDAVLQHENFVYNNNRICIKCEQLYAAGLHIVDAEITASKPLSHPWITEGPHIRFFFYLKGNTSVLNGAGNENYNHRVGMLQRNFLDTDGGGGVLKIKENDSLHYIIVKMSLDFYINLLKDELWIAEDAFHTYVLSQKPENRPNETLYMDLKMLDIIQDIINRQDIVVYRYHFIKIKLRELLFAIHQQTHYGNSVPEIASNPSDSLEKIKSYLILHMDNPPTSTELAKIFLINERKLKQNFKRKYGTTIYTFVVQARMEKAKKLLLENYNVNELALFLGYQSVSHFIKVFKTHHGCTPKEALKRFAALEMQAQKENLIR</sequence>
<dbReference type="PANTHER" id="PTHR47893:SF1">
    <property type="entry name" value="REGULATORY PROTEIN PCHR"/>
    <property type="match status" value="1"/>
</dbReference>
<dbReference type="Gene3D" id="1.10.10.60">
    <property type="entry name" value="Homeodomain-like"/>
    <property type="match status" value="1"/>
</dbReference>
<feature type="domain" description="HTH araC/xylS-type" evidence="3">
    <location>
        <begin position="231"/>
        <end position="328"/>
    </location>
</feature>
<dbReference type="SMART" id="SM00342">
    <property type="entry name" value="HTH_ARAC"/>
    <property type="match status" value="1"/>
</dbReference>
<gene>
    <name evidence="4" type="ORF">H8B06_17350</name>
</gene>